<keyword evidence="3" id="KW-0804">Transcription</keyword>
<dbReference type="Proteomes" id="UP000246278">
    <property type="component" value="Unassembled WGS sequence"/>
</dbReference>
<dbReference type="EMBL" id="PDNZ01000004">
    <property type="protein sequence ID" value="PWW82045.1"/>
    <property type="molecule type" value="Genomic_DNA"/>
</dbReference>
<evidence type="ECO:0000256" key="1">
    <source>
        <dbReference type="ARBA" id="ARBA00022814"/>
    </source>
</evidence>
<organism evidence="5 6">
    <name type="scientific">Prosthecochloris marina</name>
    <dbReference type="NCBI Taxonomy" id="2017681"/>
    <lineage>
        <taxon>Bacteria</taxon>
        <taxon>Pseudomonadati</taxon>
        <taxon>Chlorobiota</taxon>
        <taxon>Chlorobiia</taxon>
        <taxon>Chlorobiales</taxon>
        <taxon>Chlorobiaceae</taxon>
        <taxon>Prosthecochloris</taxon>
    </lineage>
</organism>
<dbReference type="SMART" id="SM00738">
    <property type="entry name" value="NGN"/>
    <property type="match status" value="1"/>
</dbReference>
<dbReference type="InterPro" id="IPR043425">
    <property type="entry name" value="NusG-like"/>
</dbReference>
<accession>A0A317T650</accession>
<dbReference type="PANTHER" id="PTHR30265:SF4">
    <property type="entry name" value="KOW MOTIF FAMILY PROTEIN, EXPRESSED"/>
    <property type="match status" value="1"/>
</dbReference>
<reference evidence="6" key="1">
    <citation type="submission" date="2017-10" db="EMBL/GenBank/DDBJ databases">
        <authorList>
            <person name="Gaisin V.A."/>
            <person name="Rysina M.S."/>
            <person name="Grouzdev D.S."/>
        </authorList>
    </citation>
    <scope>NUCLEOTIDE SEQUENCE [LARGE SCALE GENOMIC DNA]</scope>
    <source>
        <strain evidence="6">V1</strain>
    </source>
</reference>
<dbReference type="PANTHER" id="PTHR30265">
    <property type="entry name" value="RHO-INTERACTING TRANSCRIPTION TERMINATION FACTOR NUSG"/>
    <property type="match status" value="1"/>
</dbReference>
<dbReference type="InterPro" id="IPR036735">
    <property type="entry name" value="NGN_dom_sf"/>
</dbReference>
<dbReference type="InterPro" id="IPR006645">
    <property type="entry name" value="NGN-like_dom"/>
</dbReference>
<gene>
    <name evidence="5" type="ORF">CR164_06805</name>
</gene>
<dbReference type="Pfam" id="PF02357">
    <property type="entry name" value="NusG"/>
    <property type="match status" value="1"/>
</dbReference>
<dbReference type="AlphaFoldDB" id="A0A317T650"/>
<name>A0A317T650_9CHLB</name>
<comment type="caution">
    <text evidence="5">The sequence shown here is derived from an EMBL/GenBank/DDBJ whole genome shotgun (WGS) entry which is preliminary data.</text>
</comment>
<dbReference type="GO" id="GO:0006354">
    <property type="term" value="P:DNA-templated transcription elongation"/>
    <property type="evidence" value="ECO:0007669"/>
    <property type="project" value="InterPro"/>
</dbReference>
<protein>
    <submittedName>
        <fullName evidence="5">Antitermination protein NusG</fullName>
    </submittedName>
</protein>
<evidence type="ECO:0000256" key="3">
    <source>
        <dbReference type="ARBA" id="ARBA00023163"/>
    </source>
</evidence>
<keyword evidence="6" id="KW-1185">Reference proteome</keyword>
<dbReference type="OrthoDB" id="9796143at2"/>
<evidence type="ECO:0000256" key="2">
    <source>
        <dbReference type="ARBA" id="ARBA00023015"/>
    </source>
</evidence>
<keyword evidence="2" id="KW-0805">Transcription regulation</keyword>
<dbReference type="SUPFAM" id="SSF82679">
    <property type="entry name" value="N-utilization substance G protein NusG, N-terminal domain"/>
    <property type="match status" value="1"/>
</dbReference>
<evidence type="ECO:0000313" key="6">
    <source>
        <dbReference type="Proteomes" id="UP000246278"/>
    </source>
</evidence>
<dbReference type="GO" id="GO:0031564">
    <property type="term" value="P:transcription antitermination"/>
    <property type="evidence" value="ECO:0007669"/>
    <property type="project" value="UniProtKB-KW"/>
</dbReference>
<dbReference type="NCBIfam" id="NF033644">
    <property type="entry name" value="antiterm_UpxY"/>
    <property type="match status" value="1"/>
</dbReference>
<keyword evidence="1" id="KW-0889">Transcription antitermination</keyword>
<dbReference type="RefSeq" id="WP_110023181.1">
    <property type="nucleotide sequence ID" value="NZ_PDNZ01000004.1"/>
</dbReference>
<evidence type="ECO:0000313" key="5">
    <source>
        <dbReference type="EMBL" id="PWW82045.1"/>
    </source>
</evidence>
<evidence type="ECO:0000259" key="4">
    <source>
        <dbReference type="SMART" id="SM00738"/>
    </source>
</evidence>
<feature type="domain" description="NusG-like N-terminal" evidence="4">
    <location>
        <begin position="6"/>
        <end position="104"/>
    </location>
</feature>
<dbReference type="Gene3D" id="3.30.70.940">
    <property type="entry name" value="NusG, N-terminal domain"/>
    <property type="match status" value="1"/>
</dbReference>
<proteinExistence type="predicted"/>
<sequence>MNGQKGQYWYAVYVRSRFEKKVHQFFLEKGITSYLPLVETWRQWSDRKKKVSLPLFKGYVFVKIAYKSDHYRVLDTDGVVKFVGIRNVPSVIVDRDIEWIKILAGEPDALKDVFPGMPSGQKVKVITGPFLGLEGVVRKEGRGAKLVVYFDSIMQGIEVLINPEFLQPIQNH</sequence>